<evidence type="ECO:0000256" key="5">
    <source>
        <dbReference type="ARBA" id="ARBA00023274"/>
    </source>
</evidence>
<gene>
    <name evidence="7" type="primary">rplC</name>
    <name evidence="10" type="ORF">EV674_101188</name>
</gene>
<dbReference type="FunFam" id="2.40.30.10:FF:000004">
    <property type="entry name" value="50S ribosomal protein L3"/>
    <property type="match status" value="1"/>
</dbReference>
<keyword evidence="4 7" id="KW-0689">Ribosomal protein</keyword>
<keyword evidence="11" id="KW-1185">Reference proteome</keyword>
<comment type="PTM">
    <text evidence="7">Methylated by PrmB.</text>
</comment>
<organism evidence="10 11">
    <name type="scientific">Simplicispira metamorpha</name>
    <dbReference type="NCBI Taxonomy" id="80881"/>
    <lineage>
        <taxon>Bacteria</taxon>
        <taxon>Pseudomonadati</taxon>
        <taxon>Pseudomonadota</taxon>
        <taxon>Betaproteobacteria</taxon>
        <taxon>Burkholderiales</taxon>
        <taxon>Comamonadaceae</taxon>
        <taxon>Simplicispira</taxon>
    </lineage>
</organism>
<proteinExistence type="inferred from homology"/>
<feature type="modified residue" description="N5-methylglutamine" evidence="7">
    <location>
        <position position="179"/>
    </location>
</feature>
<evidence type="ECO:0000256" key="1">
    <source>
        <dbReference type="ARBA" id="ARBA00006540"/>
    </source>
</evidence>
<dbReference type="InterPro" id="IPR009000">
    <property type="entry name" value="Transl_B-barrel_sf"/>
</dbReference>
<evidence type="ECO:0000256" key="2">
    <source>
        <dbReference type="ARBA" id="ARBA00022730"/>
    </source>
</evidence>
<comment type="similarity">
    <text evidence="1 7 8">Belongs to the universal ribosomal protein uL3 family.</text>
</comment>
<evidence type="ECO:0000313" key="10">
    <source>
        <dbReference type="EMBL" id="TCP20533.1"/>
    </source>
</evidence>
<evidence type="ECO:0000256" key="9">
    <source>
        <dbReference type="RuleBase" id="RU003906"/>
    </source>
</evidence>
<sequence>MHESATPGPIEVAAVEVLEKQMSLSNSLGLLGRKVGMMRLFTDDGDAVPVTVVDVSNNRVTQIKTQENDGYVALQVTFGSRKASRVTKPEAGHLAKAGVEAGEIIQEFRVTADTAGKYAAGATVPVTDVFSVGQKVDVQGTSIGKGYAGTIKRHNMASQRASHGNSRSHNVPGSIGMAQDPGRVFPGKRMTGHLGDVTKTTQNLDVIRIDEARQLLLIKGAIPGSKGGFVSVRPAIKAKAAKGAN</sequence>
<reference evidence="10 11" key="1">
    <citation type="submission" date="2019-03" db="EMBL/GenBank/DDBJ databases">
        <title>Genomic Encyclopedia of Type Strains, Phase IV (KMG-IV): sequencing the most valuable type-strain genomes for metagenomic binning, comparative biology and taxonomic classification.</title>
        <authorList>
            <person name="Goeker M."/>
        </authorList>
    </citation>
    <scope>NUCLEOTIDE SEQUENCE [LARGE SCALE GENOMIC DNA]</scope>
    <source>
        <strain evidence="10 11">DSM 1837</strain>
    </source>
</reference>
<keyword evidence="2 7" id="KW-0699">rRNA-binding</keyword>
<dbReference type="FunFam" id="3.30.160.810:FF:000001">
    <property type="entry name" value="50S ribosomal protein L3"/>
    <property type="match status" value="1"/>
</dbReference>
<dbReference type="NCBIfam" id="TIGR03625">
    <property type="entry name" value="L3_bact"/>
    <property type="match status" value="1"/>
</dbReference>
<dbReference type="HAMAP" id="MF_01325_B">
    <property type="entry name" value="Ribosomal_uL3_B"/>
    <property type="match status" value="1"/>
</dbReference>
<dbReference type="GO" id="GO:0019843">
    <property type="term" value="F:rRNA binding"/>
    <property type="evidence" value="ECO:0007669"/>
    <property type="project" value="UniProtKB-UniRule"/>
</dbReference>
<dbReference type="Gene3D" id="2.40.30.10">
    <property type="entry name" value="Translation factors"/>
    <property type="match status" value="1"/>
</dbReference>
<dbReference type="AlphaFoldDB" id="A0A4R2NGQ2"/>
<dbReference type="PANTHER" id="PTHR11229">
    <property type="entry name" value="50S RIBOSOMAL PROTEIN L3"/>
    <property type="match status" value="1"/>
</dbReference>
<dbReference type="PANTHER" id="PTHR11229:SF16">
    <property type="entry name" value="LARGE RIBOSOMAL SUBUNIT PROTEIN UL3C"/>
    <property type="match status" value="1"/>
</dbReference>
<evidence type="ECO:0000256" key="6">
    <source>
        <dbReference type="ARBA" id="ARBA00035243"/>
    </source>
</evidence>
<keyword evidence="7" id="KW-0488">Methylation</keyword>
<evidence type="ECO:0000256" key="4">
    <source>
        <dbReference type="ARBA" id="ARBA00022980"/>
    </source>
</evidence>
<dbReference type="GO" id="GO:0003735">
    <property type="term" value="F:structural constituent of ribosome"/>
    <property type="evidence" value="ECO:0007669"/>
    <property type="project" value="UniProtKB-UniRule"/>
</dbReference>
<dbReference type="InterPro" id="IPR019926">
    <property type="entry name" value="Ribosomal_uL3_CS"/>
</dbReference>
<evidence type="ECO:0000256" key="7">
    <source>
        <dbReference type="HAMAP-Rule" id="MF_01325"/>
    </source>
</evidence>
<dbReference type="Proteomes" id="UP000295182">
    <property type="component" value="Unassembled WGS sequence"/>
</dbReference>
<dbReference type="Pfam" id="PF00297">
    <property type="entry name" value="Ribosomal_L3"/>
    <property type="match status" value="1"/>
</dbReference>
<comment type="caution">
    <text evidence="10">The sequence shown here is derived from an EMBL/GenBank/DDBJ whole genome shotgun (WGS) entry which is preliminary data.</text>
</comment>
<comment type="function">
    <text evidence="7 9">One of the primary rRNA binding proteins, it binds directly near the 3'-end of the 23S rRNA, where it nucleates assembly of the 50S subunit.</text>
</comment>
<dbReference type="SUPFAM" id="SSF50447">
    <property type="entry name" value="Translation proteins"/>
    <property type="match status" value="1"/>
</dbReference>
<name>A0A4R2NGQ2_9BURK</name>
<evidence type="ECO:0000256" key="3">
    <source>
        <dbReference type="ARBA" id="ARBA00022884"/>
    </source>
</evidence>
<keyword evidence="5 7" id="KW-0687">Ribonucleoprotein</keyword>
<dbReference type="Gene3D" id="3.30.160.810">
    <property type="match status" value="1"/>
</dbReference>
<dbReference type="GO" id="GO:0006412">
    <property type="term" value="P:translation"/>
    <property type="evidence" value="ECO:0007669"/>
    <property type="project" value="UniProtKB-UniRule"/>
</dbReference>
<evidence type="ECO:0000256" key="8">
    <source>
        <dbReference type="RuleBase" id="RU003905"/>
    </source>
</evidence>
<comment type="subunit">
    <text evidence="7 9">Part of the 50S ribosomal subunit. Forms a cluster with proteins L14 and L19.</text>
</comment>
<dbReference type="InterPro" id="IPR019927">
    <property type="entry name" value="Ribosomal_uL3_bac/org-type"/>
</dbReference>
<keyword evidence="3 7" id="KW-0694">RNA-binding</keyword>
<dbReference type="EMBL" id="SLXH01000001">
    <property type="protein sequence ID" value="TCP20533.1"/>
    <property type="molecule type" value="Genomic_DNA"/>
</dbReference>
<dbReference type="InterPro" id="IPR000597">
    <property type="entry name" value="Ribosomal_uL3"/>
</dbReference>
<accession>A0A4R2NGQ2</accession>
<protein>
    <recommendedName>
        <fullName evidence="6 7">Large ribosomal subunit protein uL3</fullName>
    </recommendedName>
</protein>
<dbReference type="GO" id="GO:0022625">
    <property type="term" value="C:cytosolic large ribosomal subunit"/>
    <property type="evidence" value="ECO:0007669"/>
    <property type="project" value="TreeGrafter"/>
</dbReference>
<dbReference type="PROSITE" id="PS00474">
    <property type="entry name" value="RIBOSOMAL_L3"/>
    <property type="match status" value="1"/>
</dbReference>
<evidence type="ECO:0000313" key="11">
    <source>
        <dbReference type="Proteomes" id="UP000295182"/>
    </source>
</evidence>